<dbReference type="OrthoDB" id="9804933at2"/>
<dbReference type="Gene3D" id="4.10.860.10">
    <property type="entry name" value="UVR domain"/>
    <property type="match status" value="1"/>
</dbReference>
<dbReference type="GO" id="GO:0009432">
    <property type="term" value="P:SOS response"/>
    <property type="evidence" value="ECO:0007669"/>
    <property type="project" value="UniProtKB-UniRule"/>
</dbReference>
<dbReference type="Pfam" id="PF14520">
    <property type="entry name" value="HHH_5"/>
    <property type="match status" value="1"/>
</dbReference>
<dbReference type="Gene3D" id="1.10.150.20">
    <property type="entry name" value="5' to 3' exonuclease, C-terminal subdomain"/>
    <property type="match status" value="1"/>
</dbReference>
<keyword evidence="4 7" id="KW-0267">Excision nuclease</keyword>
<accession>A0A3N1Y005</accession>
<evidence type="ECO:0000259" key="10">
    <source>
        <dbReference type="PROSITE" id="PS50165"/>
    </source>
</evidence>
<evidence type="ECO:0000256" key="7">
    <source>
        <dbReference type="HAMAP-Rule" id="MF_00203"/>
    </source>
</evidence>
<dbReference type="InterPro" id="IPR047296">
    <property type="entry name" value="GIY-YIG_UvrC_Cho"/>
</dbReference>
<evidence type="ECO:0000313" key="11">
    <source>
        <dbReference type="EMBL" id="ROR32184.1"/>
    </source>
</evidence>
<reference evidence="11 12" key="1">
    <citation type="submission" date="2018-11" db="EMBL/GenBank/DDBJ databases">
        <title>Genomic Encyclopedia of Type Strains, Phase IV (KMG-IV): sequencing the most valuable type-strain genomes for metagenomic binning, comparative biology and taxonomic classification.</title>
        <authorList>
            <person name="Goeker M."/>
        </authorList>
    </citation>
    <scope>NUCLEOTIDE SEQUENCE [LARGE SCALE GENOMIC DNA]</scope>
    <source>
        <strain evidence="11 12">DSM 100275</strain>
    </source>
</reference>
<evidence type="ECO:0000259" key="8">
    <source>
        <dbReference type="PROSITE" id="PS50151"/>
    </source>
</evidence>
<evidence type="ECO:0000259" key="9">
    <source>
        <dbReference type="PROSITE" id="PS50164"/>
    </source>
</evidence>
<feature type="domain" description="UvrC family homology region profile" evidence="10">
    <location>
        <begin position="256"/>
        <end position="475"/>
    </location>
</feature>
<keyword evidence="1 7" id="KW-0963">Cytoplasm</keyword>
<organism evidence="11 12">
    <name type="scientific">Inmirania thermothiophila</name>
    <dbReference type="NCBI Taxonomy" id="1750597"/>
    <lineage>
        <taxon>Bacteria</taxon>
        <taxon>Pseudomonadati</taxon>
        <taxon>Pseudomonadota</taxon>
        <taxon>Gammaproteobacteria</taxon>
        <taxon>Chromatiales</taxon>
        <taxon>Ectothiorhodospiraceae</taxon>
        <taxon>Inmirania</taxon>
    </lineage>
</organism>
<dbReference type="Gene3D" id="3.40.1440.10">
    <property type="entry name" value="GIY-YIG endonuclease"/>
    <property type="match status" value="1"/>
</dbReference>
<evidence type="ECO:0000256" key="5">
    <source>
        <dbReference type="ARBA" id="ARBA00023204"/>
    </source>
</evidence>
<dbReference type="Proteomes" id="UP000276634">
    <property type="component" value="Unassembled WGS sequence"/>
</dbReference>
<dbReference type="SUPFAM" id="SSF47781">
    <property type="entry name" value="RuvA domain 2-like"/>
    <property type="match status" value="1"/>
</dbReference>
<dbReference type="SMART" id="SM00278">
    <property type="entry name" value="HhH1"/>
    <property type="match status" value="2"/>
</dbReference>
<dbReference type="InterPro" id="IPR035901">
    <property type="entry name" value="GIY-YIG_endonuc_sf"/>
</dbReference>
<dbReference type="SUPFAM" id="SSF82771">
    <property type="entry name" value="GIY-YIG endonuclease"/>
    <property type="match status" value="1"/>
</dbReference>
<protein>
    <recommendedName>
        <fullName evidence="7">UvrABC system protein C</fullName>
        <shortName evidence="7">Protein UvrC</shortName>
    </recommendedName>
    <alternativeName>
        <fullName evidence="7">Excinuclease ABC subunit C</fullName>
    </alternativeName>
</protein>
<dbReference type="GO" id="GO:0005737">
    <property type="term" value="C:cytoplasm"/>
    <property type="evidence" value="ECO:0007669"/>
    <property type="project" value="UniProtKB-SubCell"/>
</dbReference>
<evidence type="ECO:0000256" key="6">
    <source>
        <dbReference type="ARBA" id="ARBA00023236"/>
    </source>
</evidence>
<dbReference type="InterPro" id="IPR003583">
    <property type="entry name" value="Hlx-hairpin-Hlx_DNA-bd_motif"/>
</dbReference>
<feature type="domain" description="UVR" evidence="8">
    <location>
        <begin position="206"/>
        <end position="241"/>
    </location>
</feature>
<dbReference type="FunFam" id="3.40.1440.10:FF:000001">
    <property type="entry name" value="UvrABC system protein C"/>
    <property type="match status" value="1"/>
</dbReference>
<dbReference type="InterPro" id="IPR038476">
    <property type="entry name" value="UvrC_RNase_H_dom_sf"/>
</dbReference>
<comment type="function">
    <text evidence="7">The UvrABC repair system catalyzes the recognition and processing of DNA lesions. UvrC both incises the 5' and 3' sides of the lesion. The N-terminal half is responsible for the 3' incision and the C-terminal half is responsible for the 5' incision.</text>
</comment>
<evidence type="ECO:0000256" key="4">
    <source>
        <dbReference type="ARBA" id="ARBA00022881"/>
    </source>
</evidence>
<dbReference type="SUPFAM" id="SSF46600">
    <property type="entry name" value="C-terminal UvrC-binding domain of UvrB"/>
    <property type="match status" value="1"/>
</dbReference>
<dbReference type="PROSITE" id="PS50151">
    <property type="entry name" value="UVR"/>
    <property type="match status" value="1"/>
</dbReference>
<dbReference type="InterPro" id="IPR001943">
    <property type="entry name" value="UVR_dom"/>
</dbReference>
<sequence>MGEQEPFDLEAFLRGLTRRPGVYRFLDAEGRVLYVGKARSLRNRVTSYFRGGVHDRRRQLLLARMRRIEVTVTRTEAEALILENELIKHHRPRFNVLLRDDKSYPYIHLSDHPRYPRLSFYRGPRRRDGRYFGPYPSAAAVRESLQLLQRLFRVRQCEDGFFRNRTRPCLQHQIGRCSAPCVGLISPEDYARDVAHTVMVLEGRDAEVVEALGRRMEAAAERLDFEEAARLRDLIRALQQVRGRQYVATGGGDLDVVACHVEGGAACVELLAVRGGRVLGSRSHFPRLPEGGAGEEVLAAFLAQHYLGRPAPPEIVVARRPPGCEALEEALGGAVRIRSGVRGVRRRWLEMAEANAREALRARVSSRAGLAARLAALEEALELEGPLQRIECFDISHTAGEAAVAACVVFDREGARSADYRRYNLRGIAPGDDYAAIRQAVARRYRRLSEEGAPLPDLVLIDGGRGQLAAAVEALRELQVEGPVLVGVAKGPERRPGEERLFLVGREAPLILPATSPALHLVQSVRDEAHRFAVTGHRRRRARSRQVSVLEAIPGVGPERRRRLLRTFGGLREVARAGVEELARVPGIDRVLARRIYEALHGDEEPCAPR</sequence>
<dbReference type="Pfam" id="PF01541">
    <property type="entry name" value="GIY-YIG"/>
    <property type="match status" value="1"/>
</dbReference>
<dbReference type="GO" id="GO:0009381">
    <property type="term" value="F:excinuclease ABC activity"/>
    <property type="evidence" value="ECO:0007669"/>
    <property type="project" value="UniProtKB-UniRule"/>
</dbReference>
<dbReference type="Pfam" id="PF22920">
    <property type="entry name" value="UvrC_RNaseH"/>
    <property type="match status" value="1"/>
</dbReference>
<dbReference type="InterPro" id="IPR010994">
    <property type="entry name" value="RuvA_2-like"/>
</dbReference>
<dbReference type="Gene3D" id="3.30.420.340">
    <property type="entry name" value="UvrC, RNAse H endonuclease domain"/>
    <property type="match status" value="1"/>
</dbReference>
<dbReference type="RefSeq" id="WP_123401154.1">
    <property type="nucleotide sequence ID" value="NZ_RJVI01000002.1"/>
</dbReference>
<dbReference type="InterPro" id="IPR001162">
    <property type="entry name" value="UvrC_RNase_H_dom"/>
</dbReference>
<dbReference type="PROSITE" id="PS50165">
    <property type="entry name" value="UVRC"/>
    <property type="match status" value="1"/>
</dbReference>
<dbReference type="CDD" id="cd10434">
    <property type="entry name" value="GIY-YIG_UvrC_Cho"/>
    <property type="match status" value="1"/>
</dbReference>
<dbReference type="EMBL" id="RJVI01000002">
    <property type="protein sequence ID" value="ROR32184.1"/>
    <property type="molecule type" value="Genomic_DNA"/>
</dbReference>
<evidence type="ECO:0000256" key="3">
    <source>
        <dbReference type="ARBA" id="ARBA00022769"/>
    </source>
</evidence>
<dbReference type="PANTHER" id="PTHR30562">
    <property type="entry name" value="UVRC/OXIDOREDUCTASE"/>
    <property type="match status" value="1"/>
</dbReference>
<evidence type="ECO:0000256" key="2">
    <source>
        <dbReference type="ARBA" id="ARBA00022763"/>
    </source>
</evidence>
<dbReference type="InterPro" id="IPR050066">
    <property type="entry name" value="UvrABC_protein_C"/>
</dbReference>
<dbReference type="NCBIfam" id="TIGR00194">
    <property type="entry name" value="uvrC"/>
    <property type="match status" value="1"/>
</dbReference>
<keyword evidence="12" id="KW-1185">Reference proteome</keyword>
<dbReference type="GO" id="GO:0006289">
    <property type="term" value="P:nucleotide-excision repair"/>
    <property type="evidence" value="ECO:0007669"/>
    <property type="project" value="UniProtKB-UniRule"/>
</dbReference>
<name>A0A3N1Y005_9GAMM</name>
<gene>
    <name evidence="7" type="primary">uvrC</name>
    <name evidence="11" type="ORF">EDC57_1376</name>
</gene>
<dbReference type="GO" id="GO:0003677">
    <property type="term" value="F:DNA binding"/>
    <property type="evidence" value="ECO:0007669"/>
    <property type="project" value="UniProtKB-UniRule"/>
</dbReference>
<dbReference type="HAMAP" id="MF_00203">
    <property type="entry name" value="UvrC"/>
    <property type="match status" value="1"/>
</dbReference>
<keyword evidence="2 7" id="KW-0227">DNA damage</keyword>
<dbReference type="PANTHER" id="PTHR30562:SF1">
    <property type="entry name" value="UVRABC SYSTEM PROTEIN C"/>
    <property type="match status" value="1"/>
</dbReference>
<proteinExistence type="inferred from homology"/>
<dbReference type="NCBIfam" id="NF001824">
    <property type="entry name" value="PRK00558.1-5"/>
    <property type="match status" value="1"/>
</dbReference>
<evidence type="ECO:0000313" key="12">
    <source>
        <dbReference type="Proteomes" id="UP000276634"/>
    </source>
</evidence>
<dbReference type="Pfam" id="PF08459">
    <property type="entry name" value="UvrC_RNaseH_dom"/>
    <property type="match status" value="1"/>
</dbReference>
<dbReference type="Pfam" id="PF02151">
    <property type="entry name" value="UVR"/>
    <property type="match status" value="1"/>
</dbReference>
<comment type="caution">
    <text evidence="11">The sequence shown here is derived from an EMBL/GenBank/DDBJ whole genome shotgun (WGS) entry which is preliminary data.</text>
</comment>
<keyword evidence="6 7" id="KW-0742">SOS response</keyword>
<dbReference type="SMART" id="SM00465">
    <property type="entry name" value="GIYc"/>
    <property type="match status" value="1"/>
</dbReference>
<keyword evidence="3 7" id="KW-0228">DNA excision</keyword>
<comment type="subunit">
    <text evidence="7">Interacts with UvrB in an incision complex.</text>
</comment>
<comment type="similarity">
    <text evidence="7">Belongs to the UvrC family.</text>
</comment>
<dbReference type="FunFam" id="3.30.420.340:FF:000001">
    <property type="entry name" value="UvrABC system protein C"/>
    <property type="match status" value="1"/>
</dbReference>
<dbReference type="InterPro" id="IPR036876">
    <property type="entry name" value="UVR_dom_sf"/>
</dbReference>
<dbReference type="InterPro" id="IPR004791">
    <property type="entry name" value="UvrC"/>
</dbReference>
<evidence type="ECO:0000256" key="1">
    <source>
        <dbReference type="ARBA" id="ARBA00022490"/>
    </source>
</evidence>
<dbReference type="GO" id="GO:0009380">
    <property type="term" value="C:excinuclease repair complex"/>
    <property type="evidence" value="ECO:0007669"/>
    <property type="project" value="InterPro"/>
</dbReference>
<dbReference type="PROSITE" id="PS50164">
    <property type="entry name" value="GIY_YIG"/>
    <property type="match status" value="1"/>
</dbReference>
<dbReference type="AlphaFoldDB" id="A0A3N1Y005"/>
<comment type="subcellular location">
    <subcellularLocation>
        <location evidence="7">Cytoplasm</location>
    </subcellularLocation>
</comment>
<dbReference type="InterPro" id="IPR000305">
    <property type="entry name" value="GIY-YIG_endonuc"/>
</dbReference>
<feature type="domain" description="GIY-YIG" evidence="9">
    <location>
        <begin position="18"/>
        <end position="96"/>
    </location>
</feature>
<keyword evidence="5 7" id="KW-0234">DNA repair</keyword>